<reference evidence="1 2" key="1">
    <citation type="journal article" date="2013" name="Nat. Commun.">
        <title>Genome analysis reveals insights into physiology and longevity of the Brandt's bat Myotis brandtii.</title>
        <authorList>
            <person name="Seim I."/>
            <person name="Fang X."/>
            <person name="Xiong Z."/>
            <person name="Lobanov A.V."/>
            <person name="Huang Z."/>
            <person name="Ma S."/>
            <person name="Feng Y."/>
            <person name="Turanov A.A."/>
            <person name="Zhu Y."/>
            <person name="Lenz T.L."/>
            <person name="Gerashchenko M.V."/>
            <person name="Fan D."/>
            <person name="Hee Yim S."/>
            <person name="Yao X."/>
            <person name="Jordan D."/>
            <person name="Xiong Y."/>
            <person name="Ma Y."/>
            <person name="Lyapunov A.N."/>
            <person name="Chen G."/>
            <person name="Kulakova O.I."/>
            <person name="Sun Y."/>
            <person name="Lee S.G."/>
            <person name="Bronson R.T."/>
            <person name="Moskalev A.A."/>
            <person name="Sunyaev S.R."/>
            <person name="Zhang G."/>
            <person name="Krogh A."/>
            <person name="Wang J."/>
            <person name="Gladyshev V.N."/>
        </authorList>
    </citation>
    <scope>NUCLEOTIDE SEQUENCE [LARGE SCALE GENOMIC DNA]</scope>
</reference>
<accession>S7NHS8</accession>
<dbReference type="SUPFAM" id="SSF63570">
    <property type="entry name" value="PABC (PABP) domain"/>
    <property type="match status" value="1"/>
</dbReference>
<name>S7NHS8_MYOBR</name>
<dbReference type="GO" id="GO:0003723">
    <property type="term" value="F:RNA binding"/>
    <property type="evidence" value="ECO:0007669"/>
    <property type="project" value="InterPro"/>
</dbReference>
<keyword evidence="2" id="KW-1185">Reference proteome</keyword>
<dbReference type="Gene3D" id="1.10.1900.10">
    <property type="entry name" value="c-terminal domain of poly(a) binding protein"/>
    <property type="match status" value="1"/>
</dbReference>
<protein>
    <submittedName>
        <fullName evidence="1">Polyadenylate-binding protein 4</fullName>
    </submittedName>
</protein>
<sequence>MSVPTHRLNLAGEITGVLLEIGNSELLHQGDEAVTVLQAHHAKKEAARKLGTVAAATS</sequence>
<proteinExistence type="predicted"/>
<organism evidence="1 2">
    <name type="scientific">Myotis brandtii</name>
    <name type="common">Brandt's bat</name>
    <dbReference type="NCBI Taxonomy" id="109478"/>
    <lineage>
        <taxon>Eukaryota</taxon>
        <taxon>Metazoa</taxon>
        <taxon>Chordata</taxon>
        <taxon>Craniata</taxon>
        <taxon>Vertebrata</taxon>
        <taxon>Euteleostomi</taxon>
        <taxon>Mammalia</taxon>
        <taxon>Eutheria</taxon>
        <taxon>Laurasiatheria</taxon>
        <taxon>Chiroptera</taxon>
        <taxon>Yangochiroptera</taxon>
        <taxon>Vespertilionidae</taxon>
        <taxon>Myotis</taxon>
    </lineage>
</organism>
<evidence type="ECO:0000313" key="1">
    <source>
        <dbReference type="EMBL" id="EPQ16125.1"/>
    </source>
</evidence>
<evidence type="ECO:0000313" key="2">
    <source>
        <dbReference type="Proteomes" id="UP000052978"/>
    </source>
</evidence>
<dbReference type="InterPro" id="IPR036053">
    <property type="entry name" value="PABP-dom"/>
</dbReference>
<gene>
    <name evidence="1" type="ORF">D623_10023699</name>
</gene>
<dbReference type="Proteomes" id="UP000052978">
    <property type="component" value="Unassembled WGS sequence"/>
</dbReference>
<dbReference type="EMBL" id="KE164215">
    <property type="protein sequence ID" value="EPQ16125.1"/>
    <property type="molecule type" value="Genomic_DNA"/>
</dbReference>
<dbReference type="AlphaFoldDB" id="S7NHS8"/>